<protein>
    <submittedName>
        <fullName evidence="2">Uncharacterized protein</fullName>
    </submittedName>
</protein>
<dbReference type="AlphaFoldDB" id="A0A5N7A0G8"/>
<dbReference type="Gene3D" id="3.30.40.10">
    <property type="entry name" value="Zinc/RING finger domain, C3HC4 (zinc finger)"/>
    <property type="match status" value="1"/>
</dbReference>
<feature type="region of interest" description="Disordered" evidence="1">
    <location>
        <begin position="1"/>
        <end position="21"/>
    </location>
</feature>
<reference evidence="2 3" key="1">
    <citation type="submission" date="2019-04" db="EMBL/GenBank/DDBJ databases">
        <title>Friends and foes A comparative genomics studyof 23 Aspergillus species from section Flavi.</title>
        <authorList>
            <consortium name="DOE Joint Genome Institute"/>
            <person name="Kjaerbolling I."/>
            <person name="Vesth T."/>
            <person name="Frisvad J.C."/>
            <person name="Nybo J.L."/>
            <person name="Theobald S."/>
            <person name="Kildgaard S."/>
            <person name="Isbrandt T."/>
            <person name="Kuo A."/>
            <person name="Sato A."/>
            <person name="Lyhne E.K."/>
            <person name="Kogle M.E."/>
            <person name="Wiebenga A."/>
            <person name="Kun R.S."/>
            <person name="Lubbers R.J."/>
            <person name="Makela M.R."/>
            <person name="Barry K."/>
            <person name="Chovatia M."/>
            <person name="Clum A."/>
            <person name="Daum C."/>
            <person name="Haridas S."/>
            <person name="He G."/>
            <person name="LaButti K."/>
            <person name="Lipzen A."/>
            <person name="Mondo S."/>
            <person name="Riley R."/>
            <person name="Salamov A."/>
            <person name="Simmons B.A."/>
            <person name="Magnuson J.K."/>
            <person name="Henrissat B."/>
            <person name="Mortensen U.H."/>
            <person name="Larsen T.O."/>
            <person name="Devries R.P."/>
            <person name="Grigoriev I.V."/>
            <person name="Machida M."/>
            <person name="Baker S.E."/>
            <person name="Andersen M.R."/>
        </authorList>
    </citation>
    <scope>NUCLEOTIDE SEQUENCE [LARGE SCALE GENOMIC DNA]</scope>
    <source>
        <strain evidence="2 3">CBS 763.97</strain>
    </source>
</reference>
<name>A0A5N7A0G8_9EURO</name>
<sequence>MREDMTTSFIDKHTPPPETRPETCLFCREDLAPDASYRQVCRTHYLHSPCISDWMSRGRGYLPCVPPQAGIPPVASHEAVGHSNRSPIAETASG</sequence>
<evidence type="ECO:0000256" key="1">
    <source>
        <dbReference type="SAM" id="MobiDB-lite"/>
    </source>
</evidence>
<organism evidence="2 3">
    <name type="scientific">Aspergillus caelatus</name>
    <dbReference type="NCBI Taxonomy" id="61420"/>
    <lineage>
        <taxon>Eukaryota</taxon>
        <taxon>Fungi</taxon>
        <taxon>Dikarya</taxon>
        <taxon>Ascomycota</taxon>
        <taxon>Pezizomycotina</taxon>
        <taxon>Eurotiomycetes</taxon>
        <taxon>Eurotiomycetidae</taxon>
        <taxon>Eurotiales</taxon>
        <taxon>Aspergillaceae</taxon>
        <taxon>Aspergillus</taxon>
        <taxon>Aspergillus subgen. Circumdati</taxon>
    </lineage>
</organism>
<dbReference type="Proteomes" id="UP000326268">
    <property type="component" value="Unassembled WGS sequence"/>
</dbReference>
<accession>A0A5N7A0G8</accession>
<dbReference type="InterPro" id="IPR013083">
    <property type="entry name" value="Znf_RING/FYVE/PHD"/>
</dbReference>
<evidence type="ECO:0000313" key="2">
    <source>
        <dbReference type="EMBL" id="KAE8363175.1"/>
    </source>
</evidence>
<evidence type="ECO:0000313" key="3">
    <source>
        <dbReference type="Proteomes" id="UP000326268"/>
    </source>
</evidence>
<dbReference type="SUPFAM" id="SSF57850">
    <property type="entry name" value="RING/U-box"/>
    <property type="match status" value="1"/>
</dbReference>
<dbReference type="EMBL" id="ML737683">
    <property type="protein sequence ID" value="KAE8363175.1"/>
    <property type="molecule type" value="Genomic_DNA"/>
</dbReference>
<feature type="region of interest" description="Disordered" evidence="1">
    <location>
        <begin position="75"/>
        <end position="94"/>
    </location>
</feature>
<gene>
    <name evidence="2" type="ORF">BDV27DRAFT_159079</name>
</gene>
<dbReference type="GeneID" id="43657267"/>
<dbReference type="RefSeq" id="XP_031926256.1">
    <property type="nucleotide sequence ID" value="XM_032072821.1"/>
</dbReference>
<proteinExistence type="predicted"/>
<keyword evidence="3" id="KW-1185">Reference proteome</keyword>